<evidence type="ECO:0000256" key="6">
    <source>
        <dbReference type="ARBA" id="ARBA00023175"/>
    </source>
</evidence>
<evidence type="ECO:0000313" key="10">
    <source>
        <dbReference type="EMBL" id="KAK2147510.1"/>
    </source>
</evidence>
<dbReference type="AlphaFoldDB" id="A0AAD9J7W3"/>
<comment type="caution">
    <text evidence="10">The sequence shown here is derived from an EMBL/GenBank/DDBJ whole genome shotgun (WGS) entry which is preliminary data.</text>
</comment>
<dbReference type="PRINTS" id="PR00193">
    <property type="entry name" value="MYOSINHEAVY"/>
</dbReference>
<dbReference type="Pfam" id="PF00063">
    <property type="entry name" value="Myosin_head"/>
    <property type="match status" value="1"/>
</dbReference>
<comment type="caution">
    <text evidence="8">Lacks conserved residue(s) required for the propagation of feature annotation.</text>
</comment>
<evidence type="ECO:0000256" key="8">
    <source>
        <dbReference type="PROSITE-ProRule" id="PRU00782"/>
    </source>
</evidence>
<dbReference type="InterPro" id="IPR001609">
    <property type="entry name" value="Myosin_head_motor_dom-like"/>
</dbReference>
<protein>
    <recommendedName>
        <fullName evidence="9">Myosin motor domain-containing protein</fullName>
    </recommendedName>
</protein>
<keyword evidence="7 8" id="KW-0009">Actin-binding</keyword>
<dbReference type="PROSITE" id="PS51456">
    <property type="entry name" value="MYOSIN_MOTOR"/>
    <property type="match status" value="1"/>
</dbReference>
<evidence type="ECO:0000256" key="5">
    <source>
        <dbReference type="ARBA" id="ARBA00023123"/>
    </source>
</evidence>
<evidence type="ECO:0000256" key="7">
    <source>
        <dbReference type="ARBA" id="ARBA00023203"/>
    </source>
</evidence>
<keyword evidence="6 8" id="KW-0505">Motor protein</keyword>
<dbReference type="PANTHER" id="PTHR13140">
    <property type="entry name" value="MYOSIN"/>
    <property type="match status" value="1"/>
</dbReference>
<dbReference type="Gene3D" id="3.40.850.10">
    <property type="entry name" value="Kinesin motor domain"/>
    <property type="match status" value="1"/>
</dbReference>
<dbReference type="InterPro" id="IPR027417">
    <property type="entry name" value="P-loop_NTPase"/>
</dbReference>
<proteinExistence type="inferred from homology"/>
<dbReference type="PANTHER" id="PTHR13140:SF857">
    <property type="entry name" value="MYOSIN-11"/>
    <property type="match status" value="1"/>
</dbReference>
<evidence type="ECO:0000313" key="11">
    <source>
        <dbReference type="Proteomes" id="UP001208570"/>
    </source>
</evidence>
<organism evidence="10 11">
    <name type="scientific">Paralvinella palmiformis</name>
    <dbReference type="NCBI Taxonomy" id="53620"/>
    <lineage>
        <taxon>Eukaryota</taxon>
        <taxon>Metazoa</taxon>
        <taxon>Spiralia</taxon>
        <taxon>Lophotrochozoa</taxon>
        <taxon>Annelida</taxon>
        <taxon>Polychaeta</taxon>
        <taxon>Sedentaria</taxon>
        <taxon>Canalipalpata</taxon>
        <taxon>Terebellida</taxon>
        <taxon>Terebelliformia</taxon>
        <taxon>Alvinellidae</taxon>
        <taxon>Paralvinella</taxon>
    </lineage>
</organism>
<evidence type="ECO:0000256" key="1">
    <source>
        <dbReference type="ARBA" id="ARBA00008314"/>
    </source>
</evidence>
<dbReference type="GO" id="GO:0005737">
    <property type="term" value="C:cytoplasm"/>
    <property type="evidence" value="ECO:0007669"/>
    <property type="project" value="TreeGrafter"/>
</dbReference>
<dbReference type="GO" id="GO:0016459">
    <property type="term" value="C:myosin complex"/>
    <property type="evidence" value="ECO:0007669"/>
    <property type="project" value="UniProtKB-KW"/>
</dbReference>
<dbReference type="GO" id="GO:0051015">
    <property type="term" value="F:actin filament binding"/>
    <property type="evidence" value="ECO:0007669"/>
    <property type="project" value="TreeGrafter"/>
</dbReference>
<feature type="non-terminal residue" evidence="10">
    <location>
        <position position="138"/>
    </location>
</feature>
<feature type="domain" description="Myosin motor" evidence="9">
    <location>
        <begin position="1"/>
        <end position="138"/>
    </location>
</feature>
<accession>A0AAD9J7W3</accession>
<evidence type="ECO:0000259" key="9">
    <source>
        <dbReference type="PROSITE" id="PS51456"/>
    </source>
</evidence>
<keyword evidence="3 8" id="KW-0067">ATP-binding</keyword>
<keyword evidence="11" id="KW-1185">Reference proteome</keyword>
<dbReference type="EMBL" id="JAODUP010000549">
    <property type="protein sequence ID" value="KAK2147510.1"/>
    <property type="molecule type" value="Genomic_DNA"/>
</dbReference>
<evidence type="ECO:0000256" key="2">
    <source>
        <dbReference type="ARBA" id="ARBA00022741"/>
    </source>
</evidence>
<dbReference type="GO" id="GO:0000146">
    <property type="term" value="F:microfilament motor activity"/>
    <property type="evidence" value="ECO:0007669"/>
    <property type="project" value="TreeGrafter"/>
</dbReference>
<dbReference type="InterPro" id="IPR036961">
    <property type="entry name" value="Kinesin_motor_dom_sf"/>
</dbReference>
<comment type="similarity">
    <text evidence="1 8">Belongs to the TRAFAC class myosin-kinesin ATPase superfamily. Myosin family.</text>
</comment>
<gene>
    <name evidence="10" type="ORF">LSH36_549g01016</name>
</gene>
<feature type="binding site" evidence="8">
    <location>
        <begin position="42"/>
        <end position="49"/>
    </location>
    <ligand>
        <name>ATP</name>
        <dbReference type="ChEBI" id="CHEBI:30616"/>
    </ligand>
</feature>
<dbReference type="Proteomes" id="UP001208570">
    <property type="component" value="Unassembled WGS sequence"/>
</dbReference>
<dbReference type="GO" id="GO:0016020">
    <property type="term" value="C:membrane"/>
    <property type="evidence" value="ECO:0007669"/>
    <property type="project" value="TreeGrafter"/>
</dbReference>
<reference evidence="10" key="1">
    <citation type="journal article" date="2023" name="Mol. Biol. Evol.">
        <title>Third-Generation Sequencing Reveals the Adaptive Role of the Epigenome in Three Deep-Sea Polychaetes.</title>
        <authorList>
            <person name="Perez M."/>
            <person name="Aroh O."/>
            <person name="Sun Y."/>
            <person name="Lan Y."/>
            <person name="Juniper S.K."/>
            <person name="Young C.R."/>
            <person name="Angers B."/>
            <person name="Qian P.Y."/>
        </authorList>
    </citation>
    <scope>NUCLEOTIDE SEQUENCE</scope>
    <source>
        <strain evidence="10">P08H-3</strain>
    </source>
</reference>
<dbReference type="GO" id="GO:0007015">
    <property type="term" value="P:actin filament organization"/>
    <property type="evidence" value="ECO:0007669"/>
    <property type="project" value="TreeGrafter"/>
</dbReference>
<keyword evidence="5 8" id="KW-0518">Myosin</keyword>
<name>A0AAD9J7W3_9ANNE</name>
<dbReference type="SUPFAM" id="SSF52540">
    <property type="entry name" value="P-loop containing nucleoside triphosphate hydrolases"/>
    <property type="match status" value="1"/>
</dbReference>
<keyword evidence="4" id="KW-0175">Coiled coil</keyword>
<evidence type="ECO:0000256" key="4">
    <source>
        <dbReference type="ARBA" id="ARBA00023054"/>
    </source>
</evidence>
<sequence>ALLSSGDTAASTPSDSSCCFPRRRSQRFVFHFTDLRCPGDGGESGAGKTENTKKVIQYLAFVAASLKSQKQSVSTVLHSIQDVESIPGGELEQQLLQANPILEAFGNAKTVKNDNSSRFVSIALTLCCVLSGPVNNSG</sequence>
<dbReference type="GO" id="GO:0005524">
    <property type="term" value="F:ATP binding"/>
    <property type="evidence" value="ECO:0007669"/>
    <property type="project" value="UniProtKB-UniRule"/>
</dbReference>
<keyword evidence="2 8" id="KW-0547">Nucleotide-binding</keyword>
<evidence type="ECO:0000256" key="3">
    <source>
        <dbReference type="ARBA" id="ARBA00022840"/>
    </source>
</evidence>